<sequence>MITVQWWSEERQAYYCTWDSSGCGYLNEEDLKYEQGRGEEVIWECAS</sequence>
<reference evidence="1" key="1">
    <citation type="submission" date="2020-09" db="EMBL/GenBank/DDBJ databases">
        <title>Genome sequence of Vibrio parahaemolyticus isolates.</title>
        <authorList>
            <person name="Hammerl J.A."/>
            <person name="Strauch E."/>
        </authorList>
    </citation>
    <scope>NUCLEOTIDE SEQUENCE</scope>
    <source>
        <strain evidence="1">17-VB00146</strain>
    </source>
</reference>
<organism evidence="1 2">
    <name type="scientific">Vibrio parahaemolyticus</name>
    <dbReference type="NCBI Taxonomy" id="670"/>
    <lineage>
        <taxon>Bacteria</taxon>
        <taxon>Pseudomonadati</taxon>
        <taxon>Pseudomonadota</taxon>
        <taxon>Gammaproteobacteria</taxon>
        <taxon>Vibrionales</taxon>
        <taxon>Vibrionaceae</taxon>
        <taxon>Vibrio</taxon>
    </lineage>
</organism>
<accession>A0A9Q3YL29</accession>
<dbReference type="Proteomes" id="UP000726777">
    <property type="component" value="Unassembled WGS sequence"/>
</dbReference>
<protein>
    <submittedName>
        <fullName evidence="1">Uncharacterized protein</fullName>
    </submittedName>
</protein>
<name>A0A9Q3YL29_VIBPH</name>
<dbReference type="EMBL" id="JACVHL010000029">
    <property type="protein sequence ID" value="MCC3807673.1"/>
    <property type="molecule type" value="Genomic_DNA"/>
</dbReference>
<dbReference type="RefSeq" id="WP_208894685.1">
    <property type="nucleotide sequence ID" value="NZ_CP066164.1"/>
</dbReference>
<gene>
    <name evidence="1" type="ORF">IB292_21880</name>
</gene>
<dbReference type="AlphaFoldDB" id="A0A9Q3YL29"/>
<comment type="caution">
    <text evidence="1">The sequence shown here is derived from an EMBL/GenBank/DDBJ whole genome shotgun (WGS) entry which is preliminary data.</text>
</comment>
<evidence type="ECO:0000313" key="1">
    <source>
        <dbReference type="EMBL" id="MCC3807673.1"/>
    </source>
</evidence>
<proteinExistence type="predicted"/>
<evidence type="ECO:0000313" key="2">
    <source>
        <dbReference type="Proteomes" id="UP000726777"/>
    </source>
</evidence>